<dbReference type="Proteomes" id="UP001140453">
    <property type="component" value="Unassembled WGS sequence"/>
</dbReference>
<dbReference type="SUPFAM" id="SSF52743">
    <property type="entry name" value="Subtilisin-like"/>
    <property type="match status" value="1"/>
</dbReference>
<reference evidence="1" key="1">
    <citation type="submission" date="2022-10" db="EMBL/GenBank/DDBJ databases">
        <title>Tapping the CABI collections for fungal endophytes: first genome assemblies for Collariella, Neodidymelliopsis, Ascochyta clinopodiicola, Didymella pomorum, Didymosphaeria variabile, Neocosmospora piperis and Neocucurbitaria cava.</title>
        <authorList>
            <person name="Hill R."/>
        </authorList>
    </citation>
    <scope>NUCLEOTIDE SEQUENCE</scope>
    <source>
        <strain evidence="1">IMI 355082</strain>
    </source>
</reference>
<sequence length="385" mass="41955">MKTENASERLHLSLIDLARNYENPNSGEYTFDERALGKGTWVVIINTGFNWEQFPEEFGRPDDPRPLRIWRVPSHVRNRQLSAHEVEAGYFLPEDDLDYGLPFEGAPEGHGTQTAMLAAGLVKGVAREAGLYMIKAGGAILNQEGEVIEEDICADALLVALHHVIEKLRDETLTKGKTVVVIDTLWSAEGMESWTDQVEQVFSTLDSLGVVVATSAGNDGKEAPSICTGSKGQLAKITSAGSLAVPITCYAMGKGVKIIDLSVEEDTKQDGTTFSVAIVGGLLACYLSHPDFPERFKWTAGDLKGRTVGNRIKKWLFTEGQGSYQRVSPGNILDEPGSDWSNYPIPARVNTAYNYAHGDQGRQIARQVAKGRNDAGFPLVSGDDL</sequence>
<evidence type="ECO:0000313" key="2">
    <source>
        <dbReference type="Proteomes" id="UP001140453"/>
    </source>
</evidence>
<keyword evidence="2" id="KW-1185">Reference proteome</keyword>
<dbReference type="OrthoDB" id="1896086at2759"/>
<evidence type="ECO:0008006" key="3">
    <source>
        <dbReference type="Google" id="ProtNLM"/>
    </source>
</evidence>
<dbReference type="InterPro" id="IPR036852">
    <property type="entry name" value="Peptidase_S8/S53_dom_sf"/>
</dbReference>
<dbReference type="AlphaFoldDB" id="A0A9W9CYY3"/>
<evidence type="ECO:0000313" key="1">
    <source>
        <dbReference type="EMBL" id="KAJ4394016.1"/>
    </source>
</evidence>
<dbReference type="GO" id="GO:0006508">
    <property type="term" value="P:proteolysis"/>
    <property type="evidence" value="ECO:0007669"/>
    <property type="project" value="InterPro"/>
</dbReference>
<dbReference type="Gene3D" id="3.40.50.200">
    <property type="entry name" value="Peptidase S8/S53 domain"/>
    <property type="match status" value="1"/>
</dbReference>
<comment type="caution">
    <text evidence="1">The sequence shown here is derived from an EMBL/GenBank/DDBJ whole genome shotgun (WGS) entry which is preliminary data.</text>
</comment>
<protein>
    <recommendedName>
        <fullName evidence="3">Peptidase S8/S53 domain-containing protein</fullName>
    </recommendedName>
</protein>
<dbReference type="GO" id="GO:0004252">
    <property type="term" value="F:serine-type endopeptidase activity"/>
    <property type="evidence" value="ECO:0007669"/>
    <property type="project" value="InterPro"/>
</dbReference>
<organism evidence="1 2">
    <name type="scientific">Gnomoniopsis smithogilvyi</name>
    <dbReference type="NCBI Taxonomy" id="1191159"/>
    <lineage>
        <taxon>Eukaryota</taxon>
        <taxon>Fungi</taxon>
        <taxon>Dikarya</taxon>
        <taxon>Ascomycota</taxon>
        <taxon>Pezizomycotina</taxon>
        <taxon>Sordariomycetes</taxon>
        <taxon>Sordariomycetidae</taxon>
        <taxon>Diaporthales</taxon>
        <taxon>Gnomoniaceae</taxon>
        <taxon>Gnomoniopsis</taxon>
    </lineage>
</organism>
<name>A0A9W9CYY3_9PEZI</name>
<gene>
    <name evidence="1" type="ORF">N0V93_003233</name>
</gene>
<accession>A0A9W9CYY3</accession>
<dbReference type="EMBL" id="JAPEVB010000002">
    <property type="protein sequence ID" value="KAJ4394016.1"/>
    <property type="molecule type" value="Genomic_DNA"/>
</dbReference>
<proteinExistence type="predicted"/>